<accession>A0A939MLB7</accession>
<gene>
    <name evidence="3" type="ORF">J4H92_13055</name>
</gene>
<keyword evidence="1" id="KW-0732">Signal</keyword>
<feature type="signal peptide" evidence="1">
    <location>
        <begin position="1"/>
        <end position="23"/>
    </location>
</feature>
<dbReference type="PANTHER" id="PTHR46825:SF7">
    <property type="entry name" value="D-ALANYL-D-ALANINE CARBOXYPEPTIDASE"/>
    <property type="match status" value="1"/>
</dbReference>
<dbReference type="InterPro" id="IPR012338">
    <property type="entry name" value="Beta-lactam/transpept-like"/>
</dbReference>
<dbReference type="AlphaFoldDB" id="A0A939MLB7"/>
<reference evidence="3" key="1">
    <citation type="submission" date="2021-03" db="EMBL/GenBank/DDBJ databases">
        <title>Leucobacter chromiisoli sp. nov., isolated from chromium-containing soil of chemical plant.</title>
        <authorList>
            <person name="Xu Z."/>
        </authorList>
    </citation>
    <scope>NUCLEOTIDE SEQUENCE</scope>
    <source>
        <strain evidence="3">S27</strain>
    </source>
</reference>
<dbReference type="PANTHER" id="PTHR46825">
    <property type="entry name" value="D-ALANYL-D-ALANINE-CARBOXYPEPTIDASE/ENDOPEPTIDASE AMPH"/>
    <property type="match status" value="1"/>
</dbReference>
<dbReference type="SUPFAM" id="SSF56601">
    <property type="entry name" value="beta-lactamase/transpeptidase-like"/>
    <property type="match status" value="1"/>
</dbReference>
<dbReference type="InterPro" id="IPR050491">
    <property type="entry name" value="AmpC-like"/>
</dbReference>
<keyword evidence="4" id="KW-1185">Reference proteome</keyword>
<dbReference type="EMBL" id="JAGDYM010000015">
    <property type="protein sequence ID" value="MBO1902873.1"/>
    <property type="molecule type" value="Genomic_DNA"/>
</dbReference>
<feature type="domain" description="Beta-lactamase-related" evidence="2">
    <location>
        <begin position="47"/>
        <end position="369"/>
    </location>
</feature>
<dbReference type="RefSeq" id="WP_208098633.1">
    <property type="nucleotide sequence ID" value="NZ_JAGDYM010000015.1"/>
</dbReference>
<feature type="chain" id="PRO_5038898526" evidence="1">
    <location>
        <begin position="24"/>
        <end position="378"/>
    </location>
</feature>
<name>A0A939MLB7_9MICO</name>
<evidence type="ECO:0000256" key="1">
    <source>
        <dbReference type="SAM" id="SignalP"/>
    </source>
</evidence>
<organism evidence="3 4">
    <name type="scientific">Leucobacter weissii</name>
    <dbReference type="NCBI Taxonomy" id="1983706"/>
    <lineage>
        <taxon>Bacteria</taxon>
        <taxon>Bacillati</taxon>
        <taxon>Actinomycetota</taxon>
        <taxon>Actinomycetes</taxon>
        <taxon>Micrococcales</taxon>
        <taxon>Microbacteriaceae</taxon>
        <taxon>Leucobacter</taxon>
    </lineage>
</organism>
<evidence type="ECO:0000313" key="3">
    <source>
        <dbReference type="EMBL" id="MBO1902873.1"/>
    </source>
</evidence>
<comment type="caution">
    <text evidence="3">The sequence shown here is derived from an EMBL/GenBank/DDBJ whole genome shotgun (WGS) entry which is preliminary data.</text>
</comment>
<dbReference type="Gene3D" id="3.40.710.10">
    <property type="entry name" value="DD-peptidase/beta-lactamase superfamily"/>
    <property type="match status" value="1"/>
</dbReference>
<dbReference type="PROSITE" id="PS51257">
    <property type="entry name" value="PROKAR_LIPOPROTEIN"/>
    <property type="match status" value="1"/>
</dbReference>
<protein>
    <submittedName>
        <fullName evidence="3">Beta-lactamase family protein</fullName>
    </submittedName>
</protein>
<proteinExistence type="predicted"/>
<evidence type="ECO:0000259" key="2">
    <source>
        <dbReference type="Pfam" id="PF00144"/>
    </source>
</evidence>
<sequence length="378" mass="40420">MSRLFRCVVLAALLLFGVSGCTAGAGDAVVSGETSAERAVIDEFRTVAEDLGTVGAFLLVRTSDGAYSSAYGENEDGTGVEPTGDTVFRIGSNTKTFTGTVLLQLVDEGLIALDDPVSDYWDDVPHGDAITIEMLLNMRSGLYSYTESEEWAEASLEDTGRVWEPEELLRIAFEHEPHSEPGESYYYSNTNTVLLGAIAERLTGRSLEDLFAERLFEPLGLASTRLPVADDVSLAEPYAHGYVILEGEERVDSTFFNPSWGWAAGAAVSTAEELADWAEALTSSGLLSEGLQERRLDSVLPISEDAAQEGWGYGLGIAEVAGLLGHTGQLPGYNSFMGSDPTTGVTVVIWANFAPTADGRDPANAIADAVVPLIRQED</sequence>
<dbReference type="InterPro" id="IPR001466">
    <property type="entry name" value="Beta-lactam-related"/>
</dbReference>
<dbReference type="Pfam" id="PF00144">
    <property type="entry name" value="Beta-lactamase"/>
    <property type="match status" value="1"/>
</dbReference>
<dbReference type="Proteomes" id="UP000664382">
    <property type="component" value="Unassembled WGS sequence"/>
</dbReference>
<evidence type="ECO:0000313" key="4">
    <source>
        <dbReference type="Proteomes" id="UP000664382"/>
    </source>
</evidence>